<comment type="caution">
    <text evidence="2">The sequence shown here is derived from an EMBL/GenBank/DDBJ whole genome shotgun (WGS) entry which is preliminary data.</text>
</comment>
<gene>
    <name evidence="2" type="ORF">M9Y10_035592</name>
</gene>
<dbReference type="SUPFAM" id="SSF47576">
    <property type="entry name" value="Calponin-homology domain, CH-domain"/>
    <property type="match status" value="1"/>
</dbReference>
<dbReference type="EMBL" id="JAPFFF010000056">
    <property type="protein sequence ID" value="KAK8838175.1"/>
    <property type="molecule type" value="Genomic_DNA"/>
</dbReference>
<dbReference type="Proteomes" id="UP001470230">
    <property type="component" value="Unassembled WGS sequence"/>
</dbReference>
<feature type="domain" description="Calponin-homology (CH)" evidence="1">
    <location>
        <begin position="12"/>
        <end position="119"/>
    </location>
</feature>
<evidence type="ECO:0000313" key="3">
    <source>
        <dbReference type="Proteomes" id="UP001470230"/>
    </source>
</evidence>
<dbReference type="Pfam" id="PF00307">
    <property type="entry name" value="CH"/>
    <property type="match status" value="2"/>
</dbReference>
<dbReference type="Gene3D" id="1.10.418.10">
    <property type="entry name" value="Calponin-like domain"/>
    <property type="match status" value="2"/>
</dbReference>
<dbReference type="SMART" id="SM00033">
    <property type="entry name" value="CH"/>
    <property type="match status" value="2"/>
</dbReference>
<dbReference type="PANTHER" id="PTHR11915">
    <property type="entry name" value="SPECTRIN/FILAMIN RELATED CYTOSKELETAL PROTEIN"/>
    <property type="match status" value="1"/>
</dbReference>
<accession>A0ABR2GY58</accession>
<keyword evidence="3" id="KW-1185">Reference proteome</keyword>
<proteinExistence type="predicted"/>
<organism evidence="2 3">
    <name type="scientific">Tritrichomonas musculus</name>
    <dbReference type="NCBI Taxonomy" id="1915356"/>
    <lineage>
        <taxon>Eukaryota</taxon>
        <taxon>Metamonada</taxon>
        <taxon>Parabasalia</taxon>
        <taxon>Tritrichomonadida</taxon>
        <taxon>Tritrichomonadidae</taxon>
        <taxon>Tritrichomonas</taxon>
    </lineage>
</organism>
<reference evidence="2 3" key="1">
    <citation type="submission" date="2024-04" db="EMBL/GenBank/DDBJ databases">
        <title>Tritrichomonas musculus Genome.</title>
        <authorList>
            <person name="Alves-Ferreira E."/>
            <person name="Grigg M."/>
            <person name="Lorenzi H."/>
            <person name="Galac M."/>
        </authorList>
    </citation>
    <scope>NUCLEOTIDE SEQUENCE [LARGE SCALE GENOMIC DNA]</scope>
    <source>
        <strain evidence="2 3">EAF2021</strain>
    </source>
</reference>
<dbReference type="InterPro" id="IPR001715">
    <property type="entry name" value="CH_dom"/>
</dbReference>
<protein>
    <submittedName>
        <fullName evidence="2">ERAD pathway</fullName>
    </submittedName>
</protein>
<dbReference type="InterPro" id="IPR035992">
    <property type="entry name" value="Ricin_B-like_lectins"/>
</dbReference>
<dbReference type="SUPFAM" id="SSF50370">
    <property type="entry name" value="Ricin B-like lectins"/>
    <property type="match status" value="1"/>
</dbReference>
<name>A0ABR2GY58_9EUKA</name>
<sequence>MGLQHNEGEWISLQIKVFSRWVSGKLKNTSNVQIDDITKDLKDGVALVELAKILTNKEAPRRWKAEPKRNIDMVQNCELAIDMFIKDGVHFIGISGRDVHDSNEKLILGLVWTLISHYSIGDTKDSKASLLSWANDRTANYENVQKLSPYDLTMCAILDSYVPEKINFKSLDPNNSIYNLHLATDVMKELGIPVYIYPEDLNSTNIKLDQQVLLTQLSPAKDILENLSLNANNKADSQKNNNIVVVERSINFSEDLLNEKDSTESEDEIAANTSNRNVNMNEDNSQYAGKEFALLMNTNGNDWNNAVTLERDGNWFLNPAGLKLNLAERNPNDVYQQFTFGLGEWNTVIDSVAQRGMVWDVANEDDINPPSGTPFYLFPFHGRHNQHFVYNDGKIIATQNGMAVTYVGGEQPFQMMPLSSSLEAKQTFKIQFL</sequence>
<evidence type="ECO:0000313" key="2">
    <source>
        <dbReference type="EMBL" id="KAK8838175.1"/>
    </source>
</evidence>
<dbReference type="PROSITE" id="PS50021">
    <property type="entry name" value="CH"/>
    <property type="match status" value="2"/>
</dbReference>
<dbReference type="InterPro" id="IPR036872">
    <property type="entry name" value="CH_dom_sf"/>
</dbReference>
<evidence type="ECO:0000259" key="1">
    <source>
        <dbReference type="PROSITE" id="PS50021"/>
    </source>
</evidence>
<feature type="domain" description="Calponin-homology (CH)" evidence="1">
    <location>
        <begin position="124"/>
        <end position="222"/>
    </location>
</feature>